<dbReference type="InterPro" id="IPR001283">
    <property type="entry name" value="CRISP-related"/>
</dbReference>
<organism evidence="8 9">
    <name type="scientific">Artemisia annua</name>
    <name type="common">Sweet wormwood</name>
    <dbReference type="NCBI Taxonomy" id="35608"/>
    <lineage>
        <taxon>Eukaryota</taxon>
        <taxon>Viridiplantae</taxon>
        <taxon>Streptophyta</taxon>
        <taxon>Embryophyta</taxon>
        <taxon>Tracheophyta</taxon>
        <taxon>Spermatophyta</taxon>
        <taxon>Magnoliopsida</taxon>
        <taxon>eudicotyledons</taxon>
        <taxon>Gunneridae</taxon>
        <taxon>Pentapetalae</taxon>
        <taxon>asterids</taxon>
        <taxon>campanulids</taxon>
        <taxon>Asterales</taxon>
        <taxon>Asteraceae</taxon>
        <taxon>Asteroideae</taxon>
        <taxon>Anthemideae</taxon>
        <taxon>Artemisiinae</taxon>
        <taxon>Artemisia</taxon>
    </lineage>
</organism>
<evidence type="ECO:0000256" key="3">
    <source>
        <dbReference type="ARBA" id="ARBA00022821"/>
    </source>
</evidence>
<keyword evidence="2 6" id="KW-0732">Signal</keyword>
<evidence type="ECO:0000256" key="2">
    <source>
        <dbReference type="ARBA" id="ARBA00022729"/>
    </source>
</evidence>
<dbReference type="Proteomes" id="UP000245207">
    <property type="component" value="Unassembled WGS sequence"/>
</dbReference>
<dbReference type="PRINTS" id="PR00837">
    <property type="entry name" value="V5TPXLIKE"/>
</dbReference>
<dbReference type="PANTHER" id="PTHR10334">
    <property type="entry name" value="CYSTEINE-RICH SECRETORY PROTEIN-RELATED"/>
    <property type="match status" value="1"/>
</dbReference>
<evidence type="ECO:0000256" key="5">
    <source>
        <dbReference type="ARBA" id="ARBA00023265"/>
    </source>
</evidence>
<dbReference type="OrthoDB" id="337038at2759"/>
<evidence type="ECO:0000256" key="6">
    <source>
        <dbReference type="SAM" id="SignalP"/>
    </source>
</evidence>
<reference evidence="8 9" key="1">
    <citation type="journal article" date="2018" name="Mol. Plant">
        <title>The genome of Artemisia annua provides insight into the evolution of Asteraceae family and artemisinin biosynthesis.</title>
        <authorList>
            <person name="Shen Q."/>
            <person name="Zhang L."/>
            <person name="Liao Z."/>
            <person name="Wang S."/>
            <person name="Yan T."/>
            <person name="Shi P."/>
            <person name="Liu M."/>
            <person name="Fu X."/>
            <person name="Pan Q."/>
            <person name="Wang Y."/>
            <person name="Lv Z."/>
            <person name="Lu X."/>
            <person name="Zhang F."/>
            <person name="Jiang W."/>
            <person name="Ma Y."/>
            <person name="Chen M."/>
            <person name="Hao X."/>
            <person name="Li L."/>
            <person name="Tang Y."/>
            <person name="Lv G."/>
            <person name="Zhou Y."/>
            <person name="Sun X."/>
            <person name="Brodelius P.E."/>
            <person name="Rose J.K.C."/>
            <person name="Tang K."/>
        </authorList>
    </citation>
    <scope>NUCLEOTIDE SEQUENCE [LARGE SCALE GENOMIC DNA]</scope>
    <source>
        <strain evidence="9">cv. Huhao1</strain>
        <tissue evidence="8">Leaf</tissue>
    </source>
</reference>
<dbReference type="STRING" id="35608.A0A2U1MZA5"/>
<feature type="signal peptide" evidence="6">
    <location>
        <begin position="1"/>
        <end position="23"/>
    </location>
</feature>
<keyword evidence="4" id="KW-1015">Disulfide bond</keyword>
<comment type="similarity">
    <text evidence="1">Belongs to the CRISP family.</text>
</comment>
<dbReference type="FunFam" id="3.40.33.10:FF:000006">
    <property type="entry name" value="Putative pathogenesis-related protein 1"/>
    <property type="match status" value="1"/>
</dbReference>
<evidence type="ECO:0000313" key="9">
    <source>
        <dbReference type="Proteomes" id="UP000245207"/>
    </source>
</evidence>
<evidence type="ECO:0000256" key="4">
    <source>
        <dbReference type="ARBA" id="ARBA00023157"/>
    </source>
</evidence>
<dbReference type="InterPro" id="IPR018244">
    <property type="entry name" value="Allrgn_V5/Tpx1_CS"/>
</dbReference>
<comment type="caution">
    <text evidence="8">The sequence shown here is derived from an EMBL/GenBank/DDBJ whole genome shotgun (WGS) entry which is preliminary data.</text>
</comment>
<dbReference type="GO" id="GO:0005576">
    <property type="term" value="C:extracellular region"/>
    <property type="evidence" value="ECO:0007669"/>
    <property type="project" value="InterPro"/>
</dbReference>
<dbReference type="CDD" id="cd05381">
    <property type="entry name" value="CAP_PR-1"/>
    <property type="match status" value="1"/>
</dbReference>
<dbReference type="PROSITE" id="PS01010">
    <property type="entry name" value="CRISP_2"/>
    <property type="match status" value="1"/>
</dbReference>
<dbReference type="PROSITE" id="PS01009">
    <property type="entry name" value="CRISP_1"/>
    <property type="match status" value="1"/>
</dbReference>
<sequence>MSLSNNISVFLAIIMAISHLSFAQNSPQDYINAHNAARREVGVGPMVWDERVASFARNYANKRQADCQLVHSQDRRYGENIAWGTELTGASAVKLWVAEKANYDYNSNTCAPGKTCGHYTQVVWRKSVRLGCARVRCNSGAWFVTCNYDPVGNFIGQKPY</sequence>
<evidence type="ECO:0000256" key="1">
    <source>
        <dbReference type="ARBA" id="ARBA00009923"/>
    </source>
</evidence>
<evidence type="ECO:0000259" key="7">
    <source>
        <dbReference type="SMART" id="SM00198"/>
    </source>
</evidence>
<name>A0A2U1MZA5_ARTAN</name>
<protein>
    <submittedName>
        <fullName evidence="8">Pathogenesis-related protein PR-1 type</fullName>
    </submittedName>
</protein>
<dbReference type="EMBL" id="PKPP01004004">
    <property type="protein sequence ID" value="PWA66556.1"/>
    <property type="molecule type" value="Genomic_DNA"/>
</dbReference>
<dbReference type="AlphaFoldDB" id="A0A2U1MZA5"/>
<feature type="domain" description="SCP" evidence="7">
    <location>
        <begin position="25"/>
        <end position="156"/>
    </location>
</feature>
<keyword evidence="5" id="KW-0568">Pathogenesis-related protein</keyword>
<dbReference type="SMART" id="SM00198">
    <property type="entry name" value="SCP"/>
    <property type="match status" value="1"/>
</dbReference>
<keyword evidence="9" id="KW-1185">Reference proteome</keyword>
<evidence type="ECO:0000313" key="8">
    <source>
        <dbReference type="EMBL" id="PWA66556.1"/>
    </source>
</evidence>
<dbReference type="Gene3D" id="3.40.33.10">
    <property type="entry name" value="CAP"/>
    <property type="match status" value="1"/>
</dbReference>
<dbReference type="GO" id="GO:0098542">
    <property type="term" value="P:defense response to other organism"/>
    <property type="evidence" value="ECO:0007669"/>
    <property type="project" value="UniProtKB-ARBA"/>
</dbReference>
<dbReference type="InterPro" id="IPR014044">
    <property type="entry name" value="CAP_dom"/>
</dbReference>
<accession>A0A2U1MZA5</accession>
<dbReference type="SUPFAM" id="SSF55797">
    <property type="entry name" value="PR-1-like"/>
    <property type="match status" value="1"/>
</dbReference>
<keyword evidence="3" id="KW-0611">Plant defense</keyword>
<proteinExistence type="inferred from homology"/>
<dbReference type="InterPro" id="IPR035940">
    <property type="entry name" value="CAP_sf"/>
</dbReference>
<feature type="chain" id="PRO_5015601808" evidence="6">
    <location>
        <begin position="24"/>
        <end position="160"/>
    </location>
</feature>
<gene>
    <name evidence="8" type="ORF">CTI12_AA324860</name>
</gene>
<dbReference type="Pfam" id="PF00188">
    <property type="entry name" value="CAP"/>
    <property type="match status" value="1"/>
</dbReference>